<evidence type="ECO:0000313" key="2">
    <source>
        <dbReference type="EMBL" id="KAB8290055.1"/>
    </source>
</evidence>
<dbReference type="AlphaFoldDB" id="A0A5N6JNK0"/>
<organism evidence="2 3">
    <name type="scientific">Monilinia laxa</name>
    <name type="common">Brown rot fungus</name>
    <name type="synonym">Sclerotinia laxa</name>
    <dbReference type="NCBI Taxonomy" id="61186"/>
    <lineage>
        <taxon>Eukaryota</taxon>
        <taxon>Fungi</taxon>
        <taxon>Dikarya</taxon>
        <taxon>Ascomycota</taxon>
        <taxon>Pezizomycotina</taxon>
        <taxon>Leotiomycetes</taxon>
        <taxon>Helotiales</taxon>
        <taxon>Sclerotiniaceae</taxon>
        <taxon>Monilinia</taxon>
    </lineage>
</organism>
<evidence type="ECO:0000256" key="1">
    <source>
        <dbReference type="SAM" id="MobiDB-lite"/>
    </source>
</evidence>
<keyword evidence="3" id="KW-1185">Reference proteome</keyword>
<comment type="caution">
    <text evidence="2">The sequence shown here is derived from an EMBL/GenBank/DDBJ whole genome shotgun (WGS) entry which is preliminary data.</text>
</comment>
<dbReference type="EMBL" id="VIGI01000019">
    <property type="protein sequence ID" value="KAB8290055.1"/>
    <property type="molecule type" value="Genomic_DNA"/>
</dbReference>
<dbReference type="OrthoDB" id="10431032at2759"/>
<dbReference type="Proteomes" id="UP000326757">
    <property type="component" value="Unassembled WGS sequence"/>
</dbReference>
<reference evidence="2 3" key="1">
    <citation type="submission" date="2019-06" db="EMBL/GenBank/DDBJ databases">
        <title>Genome Sequence of the Brown Rot Fungal Pathogen Monilinia laxa.</title>
        <authorList>
            <person name="De Miccolis Angelini R.M."/>
            <person name="Landi L."/>
            <person name="Abate D."/>
            <person name="Pollastro S."/>
            <person name="Romanazzi G."/>
            <person name="Faretra F."/>
        </authorList>
    </citation>
    <scope>NUCLEOTIDE SEQUENCE [LARGE SCALE GENOMIC DNA]</scope>
    <source>
        <strain evidence="2 3">Mlax316</strain>
    </source>
</reference>
<protein>
    <submittedName>
        <fullName evidence="2">Uncharacterized protein</fullName>
    </submittedName>
</protein>
<sequence length="152" mass="17178">MPILYIMPNDDSLQDLTPSIEGNDVEDDTPPPPERLPSPGLTAFFDTVRANVASNEAIIAELYHTIQTAIPEQRRGPGHIPGLWAKYDLLAPPDLITPVERRRLDAATKTLIRQVEHKIRLVSAVIENEERMCIMGYYNLTSTVERQRVGRY</sequence>
<proteinExistence type="predicted"/>
<gene>
    <name evidence="2" type="ORF">EYC80_010381</name>
</gene>
<name>A0A5N6JNK0_MONLA</name>
<feature type="region of interest" description="Disordered" evidence="1">
    <location>
        <begin position="9"/>
        <end position="37"/>
    </location>
</feature>
<evidence type="ECO:0000313" key="3">
    <source>
        <dbReference type="Proteomes" id="UP000326757"/>
    </source>
</evidence>
<accession>A0A5N6JNK0</accession>